<proteinExistence type="predicted"/>
<accession>A0A378VBM2</accession>
<protein>
    <submittedName>
        <fullName evidence="1">Uncharacterized protein</fullName>
    </submittedName>
</protein>
<dbReference type="Proteomes" id="UP000467327">
    <property type="component" value="Chromosome"/>
</dbReference>
<gene>
    <name evidence="1" type="ORF">MAIC_42330</name>
</gene>
<dbReference type="AlphaFoldDB" id="A0A378VBM2"/>
<organism evidence="1 2">
    <name type="scientific">Mycolicibacterium aichiense</name>
    <dbReference type="NCBI Taxonomy" id="1799"/>
    <lineage>
        <taxon>Bacteria</taxon>
        <taxon>Bacillati</taxon>
        <taxon>Actinomycetota</taxon>
        <taxon>Actinomycetes</taxon>
        <taxon>Mycobacteriales</taxon>
        <taxon>Mycobacteriaceae</taxon>
        <taxon>Mycolicibacterium</taxon>
    </lineage>
</organism>
<reference evidence="1 2" key="1">
    <citation type="journal article" date="2019" name="Emerg. Microbes Infect.">
        <title>Comprehensive subspecies identification of 175 nontuberculous mycobacteria species based on 7547 genomic profiles.</title>
        <authorList>
            <person name="Matsumoto Y."/>
            <person name="Kinjo T."/>
            <person name="Motooka D."/>
            <person name="Nabeya D."/>
            <person name="Jung N."/>
            <person name="Uechi K."/>
            <person name="Horii T."/>
            <person name="Iida T."/>
            <person name="Fujita J."/>
            <person name="Nakamura S."/>
        </authorList>
    </citation>
    <scope>NUCLEOTIDE SEQUENCE [LARGE SCALE GENOMIC DNA]</scope>
    <source>
        <strain evidence="1 2">JCM 6376</strain>
    </source>
</reference>
<dbReference type="KEGG" id="maic:MAIC_42330"/>
<name>A0A378VBM2_9MYCO</name>
<sequence>MMQQMVFLTLTPPDGEGKLYIEHREITSVYELPDGSTEVAGYLVKESFEQIFEKLTEAYKLVEGVE</sequence>
<keyword evidence="2" id="KW-1185">Reference proteome</keyword>
<evidence type="ECO:0000313" key="2">
    <source>
        <dbReference type="Proteomes" id="UP000467327"/>
    </source>
</evidence>
<evidence type="ECO:0000313" key="1">
    <source>
        <dbReference type="EMBL" id="BBX09430.1"/>
    </source>
</evidence>
<dbReference type="EMBL" id="AP022561">
    <property type="protein sequence ID" value="BBX09430.1"/>
    <property type="molecule type" value="Genomic_DNA"/>
</dbReference>